<proteinExistence type="predicted"/>
<sequence length="105" mass="11626">MAASLLRMGRYCSIKCIQVEGWRTSRISTVAALCTKAGGPKKPRNITSEKKSQSKTYFDIEKFVPHRNVEFPKKATAQVRAAAELAASPKLVEAVAAEQNRRRCS</sequence>
<comment type="caution">
    <text evidence="1">The sequence shown here is derived from an EMBL/GenBank/DDBJ whole genome shotgun (WGS) entry which is preliminary data.</text>
</comment>
<dbReference type="EMBL" id="JAGEUA010000004">
    <property type="protein sequence ID" value="KAL0985557.1"/>
    <property type="molecule type" value="Genomic_DNA"/>
</dbReference>
<evidence type="ECO:0000313" key="1">
    <source>
        <dbReference type="EMBL" id="KAL0985557.1"/>
    </source>
</evidence>
<dbReference type="AlphaFoldDB" id="A0ABD0XET9"/>
<organism evidence="1 2">
    <name type="scientific">Umbra pygmaea</name>
    <name type="common">Eastern mudminnow</name>
    <dbReference type="NCBI Taxonomy" id="75934"/>
    <lineage>
        <taxon>Eukaryota</taxon>
        <taxon>Metazoa</taxon>
        <taxon>Chordata</taxon>
        <taxon>Craniata</taxon>
        <taxon>Vertebrata</taxon>
        <taxon>Euteleostomi</taxon>
        <taxon>Actinopterygii</taxon>
        <taxon>Neopterygii</taxon>
        <taxon>Teleostei</taxon>
        <taxon>Protacanthopterygii</taxon>
        <taxon>Esociformes</taxon>
        <taxon>Umbridae</taxon>
        <taxon>Umbra</taxon>
    </lineage>
</organism>
<gene>
    <name evidence="1" type="ORF">UPYG_G00158580</name>
</gene>
<accession>A0ABD0XET9</accession>
<reference evidence="1 2" key="1">
    <citation type="submission" date="2024-06" db="EMBL/GenBank/DDBJ databases">
        <authorList>
            <person name="Pan Q."/>
            <person name="Wen M."/>
            <person name="Jouanno E."/>
            <person name="Zahm M."/>
            <person name="Klopp C."/>
            <person name="Cabau C."/>
            <person name="Louis A."/>
            <person name="Berthelot C."/>
            <person name="Parey E."/>
            <person name="Roest Crollius H."/>
            <person name="Montfort J."/>
            <person name="Robinson-Rechavi M."/>
            <person name="Bouchez O."/>
            <person name="Lampietro C."/>
            <person name="Lopez Roques C."/>
            <person name="Donnadieu C."/>
            <person name="Postlethwait J."/>
            <person name="Bobe J."/>
            <person name="Verreycken H."/>
            <person name="Guiguen Y."/>
        </authorList>
    </citation>
    <scope>NUCLEOTIDE SEQUENCE [LARGE SCALE GENOMIC DNA]</scope>
    <source>
        <strain evidence="1">Up_M1</strain>
        <tissue evidence="1">Testis</tissue>
    </source>
</reference>
<keyword evidence="2" id="KW-1185">Reference proteome</keyword>
<evidence type="ECO:0000313" key="2">
    <source>
        <dbReference type="Proteomes" id="UP001557470"/>
    </source>
</evidence>
<dbReference type="Proteomes" id="UP001557470">
    <property type="component" value="Unassembled WGS sequence"/>
</dbReference>
<protein>
    <submittedName>
        <fullName evidence="1">Uncharacterized protein</fullName>
    </submittedName>
</protein>
<name>A0ABD0XET9_UMBPY</name>